<keyword evidence="1" id="KW-0472">Membrane</keyword>
<dbReference type="EMBL" id="WKYP01000450">
    <property type="protein sequence ID" value="MSD82815.1"/>
    <property type="molecule type" value="Genomic_DNA"/>
</dbReference>
<keyword evidence="1" id="KW-0812">Transmembrane</keyword>
<feature type="non-terminal residue" evidence="2">
    <location>
        <position position="1"/>
    </location>
</feature>
<feature type="transmembrane region" description="Helical" evidence="1">
    <location>
        <begin position="12"/>
        <end position="34"/>
    </location>
</feature>
<name>A0A6C9EFU9_ECOLX</name>
<protein>
    <submittedName>
        <fullName evidence="2">ABC transporter permease</fullName>
    </submittedName>
</protein>
<proteinExistence type="predicted"/>
<comment type="caution">
    <text evidence="2">The sequence shown here is derived from an EMBL/GenBank/DDBJ whole genome shotgun (WGS) entry which is preliminary data.</text>
</comment>
<gene>
    <name evidence="2" type="ORF">GKG27_28285</name>
</gene>
<keyword evidence="1" id="KW-1133">Transmembrane helix</keyword>
<accession>A0A6C9EFU9</accession>
<evidence type="ECO:0000256" key="1">
    <source>
        <dbReference type="SAM" id="Phobius"/>
    </source>
</evidence>
<dbReference type="AlphaFoldDB" id="A0A6C9EFU9"/>
<organism evidence="2">
    <name type="scientific">Escherichia coli</name>
    <dbReference type="NCBI Taxonomy" id="562"/>
    <lineage>
        <taxon>Bacteria</taxon>
        <taxon>Pseudomonadati</taxon>
        <taxon>Pseudomonadota</taxon>
        <taxon>Gammaproteobacteria</taxon>
        <taxon>Enterobacterales</taxon>
        <taxon>Enterobacteriaceae</taxon>
        <taxon>Escherichia</taxon>
    </lineage>
</organism>
<evidence type="ECO:0000313" key="2">
    <source>
        <dbReference type="EMBL" id="MSD82815.1"/>
    </source>
</evidence>
<reference evidence="2" key="1">
    <citation type="journal article" date="2019" name="Nat. Med.">
        <title>A library of human gut bacterial isolates paired with longitudinal multiomics data enables mechanistic microbiome research.</title>
        <authorList>
            <person name="Poyet M."/>
            <person name="Groussin M."/>
            <person name="Gibbons S.M."/>
            <person name="Avila-Pacheco J."/>
            <person name="Jiang X."/>
            <person name="Kearney S.M."/>
            <person name="Perrotta A.R."/>
            <person name="Berdy B."/>
            <person name="Zhao S."/>
            <person name="Lieberman T.D."/>
            <person name="Swanson P.K."/>
            <person name="Smith M."/>
            <person name="Roesemann S."/>
            <person name="Alexander J.E."/>
            <person name="Rich S.A."/>
            <person name="Livny J."/>
            <person name="Vlamakis H."/>
            <person name="Clish C."/>
            <person name="Bullock K."/>
            <person name="Deik A."/>
            <person name="Scott J."/>
            <person name="Pierce K.A."/>
            <person name="Xavier R.J."/>
            <person name="Alm E.J."/>
        </authorList>
    </citation>
    <scope>NUCLEOTIDE SEQUENCE</scope>
    <source>
        <strain evidence="2">BIOML-A260</strain>
    </source>
</reference>
<sequence length="53" mass="5850">IVGGENVTRYSVIPWWLFLFVVLFSTLIGLLFGFGPANKAVKIPALDAIKNNE</sequence>